<dbReference type="SUPFAM" id="SSF52218">
    <property type="entry name" value="Flavoproteins"/>
    <property type="match status" value="1"/>
</dbReference>
<dbReference type="Pfam" id="PF03358">
    <property type="entry name" value="FMN_red"/>
    <property type="match status" value="1"/>
</dbReference>
<name>W4Q5N1_9BACI</name>
<evidence type="ECO:0000259" key="2">
    <source>
        <dbReference type="Pfam" id="PF03358"/>
    </source>
</evidence>
<dbReference type="Gene3D" id="3.40.50.360">
    <property type="match status" value="1"/>
</dbReference>
<dbReference type="InterPro" id="IPR005025">
    <property type="entry name" value="FMN_Rdtase-like_dom"/>
</dbReference>
<dbReference type="PANTHER" id="PTHR30543">
    <property type="entry name" value="CHROMATE REDUCTASE"/>
    <property type="match status" value="1"/>
</dbReference>
<organism evidence="3 4">
    <name type="scientific">Halalkalibacter wakoensis JCM 9140</name>
    <dbReference type="NCBI Taxonomy" id="1236970"/>
    <lineage>
        <taxon>Bacteria</taxon>
        <taxon>Bacillati</taxon>
        <taxon>Bacillota</taxon>
        <taxon>Bacilli</taxon>
        <taxon>Bacillales</taxon>
        <taxon>Bacillaceae</taxon>
        <taxon>Halalkalibacter</taxon>
    </lineage>
</organism>
<comment type="similarity">
    <text evidence="1">Belongs to the azoreductase type 2 family.</text>
</comment>
<evidence type="ECO:0000313" key="4">
    <source>
        <dbReference type="Proteomes" id="UP000018890"/>
    </source>
</evidence>
<dbReference type="STRING" id="1236970.JCM9140_3529"/>
<keyword evidence="4" id="KW-1185">Reference proteome</keyword>
<sequence>MKLVAFVGSVREKSFNKQIAHFFRDRYKDSFDVNILEMSALPYFDQDVEEDPPEVVKAFKEQVAEADGVLIVTPEYNHSVPGMLKNALDWLSRVEKVMNDKPVLLVGASTGVLGTVRCQMHLRQILASPGLAAKVLPGNEVFIGKVQDKVDENGKVTDSGTIDFLDAVVNNYVEFAKSLRK</sequence>
<evidence type="ECO:0000256" key="1">
    <source>
        <dbReference type="ARBA" id="ARBA00009428"/>
    </source>
</evidence>
<dbReference type="InterPro" id="IPR050712">
    <property type="entry name" value="NAD(P)H-dep_reductase"/>
</dbReference>
<dbReference type="GO" id="GO:0005829">
    <property type="term" value="C:cytosol"/>
    <property type="evidence" value="ECO:0007669"/>
    <property type="project" value="TreeGrafter"/>
</dbReference>
<feature type="domain" description="NADPH-dependent FMN reductase-like" evidence="2">
    <location>
        <begin position="1"/>
        <end position="146"/>
    </location>
</feature>
<proteinExistence type="inferred from homology"/>
<dbReference type="EMBL" id="BAUT01000049">
    <property type="protein sequence ID" value="GAE27386.1"/>
    <property type="molecule type" value="Genomic_DNA"/>
</dbReference>
<dbReference type="RefSeq" id="WP_034748569.1">
    <property type="nucleotide sequence ID" value="NZ_BAUT01000049.1"/>
</dbReference>
<reference evidence="3" key="1">
    <citation type="journal article" date="2014" name="Genome Announc.">
        <title>Draft Genome Sequences of Three Alkaliphilic Bacillus Strains, Bacillus wakoensis JCM 9140T, Bacillus akibai JCM 9157T, and Bacillus hemicellulosilyticus JCM 9152T.</title>
        <authorList>
            <person name="Yuki M."/>
            <person name="Oshima K."/>
            <person name="Suda W."/>
            <person name="Oshida Y."/>
            <person name="Kitamura K."/>
            <person name="Iida T."/>
            <person name="Hattori M."/>
            <person name="Ohkuma M."/>
        </authorList>
    </citation>
    <scope>NUCLEOTIDE SEQUENCE [LARGE SCALE GENOMIC DNA]</scope>
    <source>
        <strain evidence="3">JCM 9140</strain>
    </source>
</reference>
<dbReference type="GO" id="GO:0016491">
    <property type="term" value="F:oxidoreductase activity"/>
    <property type="evidence" value="ECO:0007669"/>
    <property type="project" value="InterPro"/>
</dbReference>
<dbReference type="GO" id="GO:0010181">
    <property type="term" value="F:FMN binding"/>
    <property type="evidence" value="ECO:0007669"/>
    <property type="project" value="TreeGrafter"/>
</dbReference>
<dbReference type="Proteomes" id="UP000018890">
    <property type="component" value="Unassembled WGS sequence"/>
</dbReference>
<dbReference type="OrthoDB" id="9812295at2"/>
<dbReference type="AlphaFoldDB" id="W4Q5N1"/>
<dbReference type="InterPro" id="IPR029039">
    <property type="entry name" value="Flavoprotein-like_sf"/>
</dbReference>
<comment type="caution">
    <text evidence="3">The sequence shown here is derived from an EMBL/GenBank/DDBJ whole genome shotgun (WGS) entry which is preliminary data.</text>
</comment>
<evidence type="ECO:0000313" key="3">
    <source>
        <dbReference type="EMBL" id="GAE27386.1"/>
    </source>
</evidence>
<protein>
    <submittedName>
        <fullName evidence="3">Putative chromate reductase</fullName>
    </submittedName>
</protein>
<gene>
    <name evidence="3" type="ORF">JCM9140_3529</name>
</gene>
<accession>W4Q5N1</accession>
<dbReference type="PANTHER" id="PTHR30543:SF21">
    <property type="entry name" value="NAD(P)H-DEPENDENT FMN REDUCTASE LOT6"/>
    <property type="match status" value="1"/>
</dbReference>